<accession>A0AA38C7U1</accession>
<feature type="non-terminal residue" evidence="1">
    <location>
        <position position="85"/>
    </location>
</feature>
<dbReference type="Proteomes" id="UP000824469">
    <property type="component" value="Unassembled WGS sequence"/>
</dbReference>
<evidence type="ECO:0000313" key="2">
    <source>
        <dbReference type="Proteomes" id="UP000824469"/>
    </source>
</evidence>
<proteinExistence type="predicted"/>
<organism evidence="1 2">
    <name type="scientific">Taxus chinensis</name>
    <name type="common">Chinese yew</name>
    <name type="synonym">Taxus wallichiana var. chinensis</name>
    <dbReference type="NCBI Taxonomy" id="29808"/>
    <lineage>
        <taxon>Eukaryota</taxon>
        <taxon>Viridiplantae</taxon>
        <taxon>Streptophyta</taxon>
        <taxon>Embryophyta</taxon>
        <taxon>Tracheophyta</taxon>
        <taxon>Spermatophyta</taxon>
        <taxon>Pinopsida</taxon>
        <taxon>Pinidae</taxon>
        <taxon>Conifers II</taxon>
        <taxon>Cupressales</taxon>
        <taxon>Taxaceae</taxon>
        <taxon>Taxus</taxon>
    </lineage>
</organism>
<keyword evidence="2" id="KW-1185">Reference proteome</keyword>
<evidence type="ECO:0000313" key="1">
    <source>
        <dbReference type="EMBL" id="KAH9291258.1"/>
    </source>
</evidence>
<dbReference type="EMBL" id="JAHRHJ020003735">
    <property type="protein sequence ID" value="KAH9291258.1"/>
    <property type="molecule type" value="Genomic_DNA"/>
</dbReference>
<protein>
    <submittedName>
        <fullName evidence="1">Uncharacterized protein</fullName>
    </submittedName>
</protein>
<comment type="caution">
    <text evidence="1">The sequence shown here is derived from an EMBL/GenBank/DDBJ whole genome shotgun (WGS) entry which is preliminary data.</text>
</comment>
<gene>
    <name evidence="1" type="ORF">KI387_043553</name>
</gene>
<name>A0AA38C7U1_TAXCH</name>
<reference evidence="1 2" key="1">
    <citation type="journal article" date="2021" name="Nat. Plants">
        <title>The Taxus genome provides insights into paclitaxel biosynthesis.</title>
        <authorList>
            <person name="Xiong X."/>
            <person name="Gou J."/>
            <person name="Liao Q."/>
            <person name="Li Y."/>
            <person name="Zhou Q."/>
            <person name="Bi G."/>
            <person name="Li C."/>
            <person name="Du R."/>
            <person name="Wang X."/>
            <person name="Sun T."/>
            <person name="Guo L."/>
            <person name="Liang H."/>
            <person name="Lu P."/>
            <person name="Wu Y."/>
            <person name="Zhang Z."/>
            <person name="Ro D.K."/>
            <person name="Shang Y."/>
            <person name="Huang S."/>
            <person name="Yan J."/>
        </authorList>
    </citation>
    <scope>NUCLEOTIDE SEQUENCE [LARGE SCALE GENOMIC DNA]</scope>
    <source>
        <strain evidence="1">Ta-2019</strain>
    </source>
</reference>
<sequence length="85" mass="9717">MVLTQFPQKRVKVTILVADIPALYGMLLSRKFCRDFGGEIQMDWSHDMIPINGELKKLMPESQAKFTITKTEDPRAQILFQGSSM</sequence>
<dbReference type="AlphaFoldDB" id="A0AA38C7U1"/>